<dbReference type="KEGG" id="elut:CKA38_14605"/>
<evidence type="ECO:0008006" key="3">
    <source>
        <dbReference type="Google" id="ProtNLM"/>
    </source>
</evidence>
<reference evidence="1 2" key="1">
    <citation type="journal article" date="2018" name="Syst. Appl. Microbiol.">
        <title>Ereboglobus luteus gen. nov. sp. nov. from cockroach guts, and new insights into the oxygen relationship of the genera Opitutus and Didymococcus (Verrucomicrobia: Opitutaceae).</title>
        <authorList>
            <person name="Tegtmeier D."/>
            <person name="Belitz A."/>
            <person name="Radek R."/>
            <person name="Heimerl T."/>
            <person name="Brune A."/>
        </authorList>
    </citation>
    <scope>NUCLEOTIDE SEQUENCE [LARGE SCALE GENOMIC DNA]</scope>
    <source>
        <strain evidence="1 2">Ho45</strain>
    </source>
</reference>
<evidence type="ECO:0000313" key="1">
    <source>
        <dbReference type="EMBL" id="AWI10321.1"/>
    </source>
</evidence>
<name>A0A2U8E650_9BACT</name>
<evidence type="ECO:0000313" key="2">
    <source>
        <dbReference type="Proteomes" id="UP000244896"/>
    </source>
</evidence>
<sequence>MTSEEIVNYYVDRLILQYRQKPKARATIAAFVREVVAGCLHLRLHDAFDIETAAGKQLDTLAKYIGLTRTFISGELNQEYFGFADYDPKKEQNPNGFRDYSSEFINSKGIWLQYGFDLDTTALLDDVDFRVLLKLKILSNTTDTTLPGMMAAVRQMFDSAVTLEDHKNMTLTYTVNASVITLPRSVLEKTLPRPAGVGITVKIVRSRFSFWRYSYNNYNPKKPNPHPYNTGFRRYAGNLTGGQFTTYQGYDG</sequence>
<dbReference type="Proteomes" id="UP000244896">
    <property type="component" value="Chromosome"/>
</dbReference>
<dbReference type="OrthoDB" id="5465402at2"/>
<dbReference type="Pfam" id="PF11041">
    <property type="entry name" value="Phage_Wedge1"/>
    <property type="match status" value="1"/>
</dbReference>
<protein>
    <recommendedName>
        <fullName evidence="3">DUF2612 domain-containing protein</fullName>
    </recommendedName>
</protein>
<organism evidence="1 2">
    <name type="scientific">Ereboglobus luteus</name>
    <dbReference type="NCBI Taxonomy" id="1796921"/>
    <lineage>
        <taxon>Bacteria</taxon>
        <taxon>Pseudomonadati</taxon>
        <taxon>Verrucomicrobiota</taxon>
        <taxon>Opitutia</taxon>
        <taxon>Opitutales</taxon>
        <taxon>Opitutaceae</taxon>
        <taxon>Ereboglobus</taxon>
    </lineage>
</organism>
<proteinExistence type="predicted"/>
<keyword evidence="2" id="KW-1185">Reference proteome</keyword>
<dbReference type="AlphaFoldDB" id="A0A2U8E650"/>
<dbReference type="RefSeq" id="WP_108826224.1">
    <property type="nucleotide sequence ID" value="NZ_CP023004.1"/>
</dbReference>
<accession>A0A2U8E650</accession>
<gene>
    <name evidence="1" type="ORF">CKA38_14605</name>
</gene>
<dbReference type="EMBL" id="CP023004">
    <property type="protein sequence ID" value="AWI10321.1"/>
    <property type="molecule type" value="Genomic_DNA"/>
</dbReference>
<dbReference type="InterPro" id="IPR021283">
    <property type="entry name" value="Phage_Wedge1"/>
</dbReference>